<dbReference type="Proteomes" id="UP001199355">
    <property type="component" value="Unassembled WGS sequence"/>
</dbReference>
<dbReference type="InterPro" id="IPR050188">
    <property type="entry name" value="RluA_PseudoU_synthase"/>
</dbReference>
<dbReference type="GO" id="GO:0006396">
    <property type="term" value="P:RNA processing"/>
    <property type="evidence" value="ECO:0007669"/>
    <property type="project" value="UniProtKB-ARBA"/>
</dbReference>
<comment type="similarity">
    <text evidence="2">Belongs to the pseudouridine synthase RluA family.</text>
</comment>
<dbReference type="Pfam" id="PF00849">
    <property type="entry name" value="PseudoU_synth_2"/>
    <property type="match status" value="1"/>
</dbReference>
<keyword evidence="3" id="KW-0413">Isomerase</keyword>
<feature type="domain" description="Pseudouridine synthase RsuA/RluA-like" evidence="7">
    <location>
        <begin position="111"/>
        <end position="273"/>
    </location>
</feature>
<gene>
    <name evidence="8" type="ORF">LKD45_02210</name>
</gene>
<reference evidence="8 9" key="1">
    <citation type="submission" date="2021-10" db="EMBL/GenBank/DDBJ databases">
        <title>Anaerobic single-cell dispensing facilitates the cultivation of human gut bacteria.</title>
        <authorList>
            <person name="Afrizal A."/>
        </authorList>
    </citation>
    <scope>NUCLEOTIDE SEQUENCE [LARGE SCALE GENOMIC DNA]</scope>
    <source>
        <strain evidence="8 9">CLA-AA-H244</strain>
    </source>
</reference>
<dbReference type="EMBL" id="JAJEQF010000002">
    <property type="protein sequence ID" value="MCC2166524.1"/>
    <property type="molecule type" value="Genomic_DNA"/>
</dbReference>
<dbReference type="PROSITE" id="PS01129">
    <property type="entry name" value="PSI_RLU"/>
    <property type="match status" value="1"/>
</dbReference>
<dbReference type="CDD" id="cd02869">
    <property type="entry name" value="PseudoU_synth_RluA_like"/>
    <property type="match status" value="1"/>
</dbReference>
<dbReference type="InterPro" id="IPR020103">
    <property type="entry name" value="PsdUridine_synth_cat_dom_sf"/>
</dbReference>
<dbReference type="PANTHER" id="PTHR21600">
    <property type="entry name" value="MITOCHONDRIAL RNA PSEUDOURIDINE SYNTHASE"/>
    <property type="match status" value="1"/>
</dbReference>
<evidence type="ECO:0000256" key="6">
    <source>
        <dbReference type="PROSITE-ProRule" id="PRU00182"/>
    </source>
</evidence>
<evidence type="ECO:0000259" key="7">
    <source>
        <dbReference type="Pfam" id="PF00849"/>
    </source>
</evidence>
<name>A0AAE3AV68_9FIRM</name>
<evidence type="ECO:0000256" key="3">
    <source>
        <dbReference type="ARBA" id="ARBA00023235"/>
    </source>
</evidence>
<comment type="caution">
    <text evidence="8">The sequence shown here is derived from an EMBL/GenBank/DDBJ whole genome shotgun (WGS) entry which is preliminary data.</text>
</comment>
<evidence type="ECO:0000313" key="8">
    <source>
        <dbReference type="EMBL" id="MCC2166524.1"/>
    </source>
</evidence>
<dbReference type="AlphaFoldDB" id="A0AAE3AV68"/>
<dbReference type="SUPFAM" id="SSF55120">
    <property type="entry name" value="Pseudouridine synthase"/>
    <property type="match status" value="1"/>
</dbReference>
<dbReference type="GO" id="GO:0009982">
    <property type="term" value="F:pseudouridine synthase activity"/>
    <property type="evidence" value="ECO:0007669"/>
    <property type="project" value="InterPro"/>
</dbReference>
<evidence type="ECO:0000256" key="1">
    <source>
        <dbReference type="ARBA" id="ARBA00000073"/>
    </source>
</evidence>
<dbReference type="GO" id="GO:0140098">
    <property type="term" value="F:catalytic activity, acting on RNA"/>
    <property type="evidence" value="ECO:0007669"/>
    <property type="project" value="UniProtKB-ARBA"/>
</dbReference>
<comment type="catalytic activity">
    <reaction evidence="1">
        <text>a uridine in RNA = a pseudouridine in RNA</text>
        <dbReference type="Rhea" id="RHEA:48348"/>
        <dbReference type="Rhea" id="RHEA-COMP:12068"/>
        <dbReference type="Rhea" id="RHEA-COMP:12069"/>
        <dbReference type="ChEBI" id="CHEBI:65314"/>
        <dbReference type="ChEBI" id="CHEBI:65315"/>
    </reaction>
</comment>
<organism evidence="8 9">
    <name type="scientific">Gallintestinimicrobium propionicum</name>
    <dbReference type="NCBI Taxonomy" id="2981770"/>
    <lineage>
        <taxon>Bacteria</taxon>
        <taxon>Bacillati</taxon>
        <taxon>Bacillota</taxon>
        <taxon>Clostridia</taxon>
        <taxon>Lachnospirales</taxon>
        <taxon>Lachnospiraceae</taxon>
        <taxon>Gallintestinimicrobium</taxon>
    </lineage>
</organism>
<evidence type="ECO:0000313" key="9">
    <source>
        <dbReference type="Proteomes" id="UP001199355"/>
    </source>
</evidence>
<evidence type="ECO:0000256" key="4">
    <source>
        <dbReference type="ARBA" id="ARBA00031870"/>
    </source>
</evidence>
<dbReference type="InterPro" id="IPR006145">
    <property type="entry name" value="PsdUridine_synth_RsuA/RluA"/>
</dbReference>
<dbReference type="Gene3D" id="3.10.290.10">
    <property type="entry name" value="RNA-binding S4 domain"/>
    <property type="match status" value="1"/>
</dbReference>
<keyword evidence="6" id="KW-0694">RNA-binding</keyword>
<evidence type="ECO:0000256" key="2">
    <source>
        <dbReference type="ARBA" id="ARBA00010876"/>
    </source>
</evidence>
<accession>A0AAE3AV68</accession>
<dbReference type="PROSITE" id="PS50889">
    <property type="entry name" value="S4"/>
    <property type="match status" value="1"/>
</dbReference>
<sequence>MRAVTIGQNEAGQRLDKFLNKYMKEAGVSFFYKMMRKKNIVLNGKKCTGKEILLIGDEVKLFLAEETLEKFGAPPADYSGQKKATGAETKEYLLAFEKLKNIRILYEDEDILALDKPAGVLSQKASVADFSANEWLIGYLLSQKKLTAEALATFHPSVCNRLDRNTSGLLLCGKSLLGTQKLTGLIRNRQIHKYYRLFLLGEVKEKQILTGYLLKDTKKNQVKILTKPAEGADEIKTGIEPLACLELPGIGTVTYAQAELFTGKTHQIRAHFAWAGHPLLGDPKYGNEAVNRTLKQTYVINRQLLHAWQIRQKDAASGILPIGGITCPLPEDFQKLLSTAGIQP</sequence>
<dbReference type="GO" id="GO:0003723">
    <property type="term" value="F:RNA binding"/>
    <property type="evidence" value="ECO:0007669"/>
    <property type="project" value="UniProtKB-KW"/>
</dbReference>
<dbReference type="InterPro" id="IPR036986">
    <property type="entry name" value="S4_RNA-bd_sf"/>
</dbReference>
<dbReference type="Gene3D" id="3.30.2350.10">
    <property type="entry name" value="Pseudouridine synthase"/>
    <property type="match status" value="1"/>
</dbReference>
<dbReference type="GO" id="GO:0001522">
    <property type="term" value="P:pseudouridine synthesis"/>
    <property type="evidence" value="ECO:0007669"/>
    <property type="project" value="InterPro"/>
</dbReference>
<dbReference type="InterPro" id="IPR006224">
    <property type="entry name" value="PsdUridine_synth_RluA-like_CS"/>
</dbReference>
<evidence type="ECO:0000256" key="5">
    <source>
        <dbReference type="ARBA" id="ARBA00033164"/>
    </source>
</evidence>
<keyword evidence="9" id="KW-1185">Reference proteome</keyword>
<dbReference type="RefSeq" id="WP_308727620.1">
    <property type="nucleotide sequence ID" value="NZ_JAJEQF010000002.1"/>
</dbReference>
<proteinExistence type="inferred from homology"/>
<protein>
    <recommendedName>
        <fullName evidence="4">RNA pseudouridylate synthase</fullName>
    </recommendedName>
    <alternativeName>
        <fullName evidence="5">RNA-uridine isomerase</fullName>
    </alternativeName>
</protein>